<dbReference type="InterPro" id="IPR052149">
    <property type="entry name" value="17-beta-HSD3-like"/>
</dbReference>
<evidence type="ECO:0000256" key="1">
    <source>
        <dbReference type="ARBA" id="ARBA00004173"/>
    </source>
</evidence>
<dbReference type="PANTHER" id="PTHR44889:SF1">
    <property type="entry name" value="INACTIVE HYDROXYSTEROID DEHYDROGENASE-LIKE PROTEIN 1"/>
    <property type="match status" value="1"/>
</dbReference>
<evidence type="ECO:0000313" key="6">
    <source>
        <dbReference type="Proteomes" id="UP000050525"/>
    </source>
</evidence>
<protein>
    <submittedName>
        <fullName evidence="5">Inactive hydroxysteroid dehydrogenase-like protein 1</fullName>
    </submittedName>
</protein>
<evidence type="ECO:0000256" key="4">
    <source>
        <dbReference type="ARBA" id="ARBA00038261"/>
    </source>
</evidence>
<dbReference type="EMBL" id="AKHW03005795">
    <property type="protein sequence ID" value="KYO25430.1"/>
    <property type="molecule type" value="Genomic_DNA"/>
</dbReference>
<dbReference type="PRINTS" id="PR00081">
    <property type="entry name" value="GDHRDH"/>
</dbReference>
<keyword evidence="6" id="KW-1185">Reference proteome</keyword>
<dbReference type="Gene3D" id="3.40.50.720">
    <property type="entry name" value="NAD(P)-binding Rossmann-like Domain"/>
    <property type="match status" value="1"/>
</dbReference>
<gene>
    <name evidence="5" type="primary">HSDL1</name>
    <name evidence="5" type="ORF">Y1Q_0017017</name>
</gene>
<dbReference type="eggNOG" id="KOG1014">
    <property type="taxonomic scope" value="Eukaryota"/>
</dbReference>
<dbReference type="CDD" id="cd05356">
    <property type="entry name" value="17beta-HSD1_like_SDR_c"/>
    <property type="match status" value="1"/>
</dbReference>
<keyword evidence="2" id="KW-0521">NADP</keyword>
<dbReference type="GO" id="GO:0005739">
    <property type="term" value="C:mitochondrion"/>
    <property type="evidence" value="ECO:0007669"/>
    <property type="project" value="UniProtKB-SubCell"/>
</dbReference>
<dbReference type="PANTHER" id="PTHR44889">
    <property type="entry name" value="INACTIVE HYDROXYSTEROID DEHYDROGENASE-LIKE PROTEIN 1"/>
    <property type="match status" value="1"/>
</dbReference>
<dbReference type="FunFam" id="3.40.50.720:FF:000137">
    <property type="entry name" value="Hydroxysteroid (17-beta) dehydrogenase 3"/>
    <property type="match status" value="1"/>
</dbReference>
<accession>A0A151MM11</accession>
<sequence>MSCLPTLMLIKPDLNRNPPQPHASVGRGLSASWWAGQIRLLIAMAAVDSFSLLYKEIGRTCSCYTEVLAIIGACYTAKKCIVFAWDCYSLIRLHFIPKLVGKADLIKQYGRWAVVTGATAGIGKAYAEQLANHGVNVILISRNKEKLQAVAKDIAETYKVKTDFIVADFSKGREIYSAIKEDLRDKEIGILVNNVGVCYNYPDYFIRVPEDKLWEMININIGAVNMMTHMVLPGMVERKKGAIVNISSASCCQPTPQITAYAASKAYVDYFSRALYYEYAPKGIFVQSLIPMVISTNMTQFSRLLSSKSFIIPAAEVYAHHAISTLGISRRTTGYWGHFVQGCLLNLPEWLYAWLSNNISWFLRQDALSHRLD</sequence>
<evidence type="ECO:0000313" key="5">
    <source>
        <dbReference type="EMBL" id="KYO25430.1"/>
    </source>
</evidence>
<dbReference type="AlphaFoldDB" id="A0A151MM11"/>
<dbReference type="InterPro" id="IPR036291">
    <property type="entry name" value="NAD(P)-bd_dom_sf"/>
</dbReference>
<comment type="similarity">
    <text evidence="4">Belongs to the short-chain dehydrogenases/reductases (SDR) family. 17-beta-HSD 3 subfamily.</text>
</comment>
<comment type="subcellular location">
    <subcellularLocation>
        <location evidence="1">Mitochondrion</location>
    </subcellularLocation>
</comment>
<comment type="caution">
    <text evidence="5">The sequence shown here is derived from an EMBL/GenBank/DDBJ whole genome shotgun (WGS) entry which is preliminary data.</text>
</comment>
<evidence type="ECO:0000256" key="3">
    <source>
        <dbReference type="ARBA" id="ARBA00023128"/>
    </source>
</evidence>
<dbReference type="PRINTS" id="PR00080">
    <property type="entry name" value="SDRFAMILY"/>
</dbReference>
<dbReference type="InterPro" id="IPR002347">
    <property type="entry name" value="SDR_fam"/>
</dbReference>
<dbReference type="STRING" id="8496.A0A151MM11"/>
<dbReference type="Pfam" id="PF00106">
    <property type="entry name" value="adh_short"/>
    <property type="match status" value="1"/>
</dbReference>
<proteinExistence type="inferred from homology"/>
<dbReference type="SUPFAM" id="SSF51735">
    <property type="entry name" value="NAD(P)-binding Rossmann-fold domains"/>
    <property type="match status" value="1"/>
</dbReference>
<dbReference type="Proteomes" id="UP000050525">
    <property type="component" value="Unassembled WGS sequence"/>
</dbReference>
<keyword evidence="3" id="KW-0496">Mitochondrion</keyword>
<reference evidence="5 6" key="1">
    <citation type="journal article" date="2012" name="Genome Biol.">
        <title>Sequencing three crocodilian genomes to illuminate the evolution of archosaurs and amniotes.</title>
        <authorList>
            <person name="St John J.A."/>
            <person name="Braun E.L."/>
            <person name="Isberg S.R."/>
            <person name="Miles L.G."/>
            <person name="Chong A.Y."/>
            <person name="Gongora J."/>
            <person name="Dalzell P."/>
            <person name="Moran C."/>
            <person name="Bed'hom B."/>
            <person name="Abzhanov A."/>
            <person name="Burgess S.C."/>
            <person name="Cooksey A.M."/>
            <person name="Castoe T.A."/>
            <person name="Crawford N.G."/>
            <person name="Densmore L.D."/>
            <person name="Drew J.C."/>
            <person name="Edwards S.V."/>
            <person name="Faircloth B.C."/>
            <person name="Fujita M.K."/>
            <person name="Greenwold M.J."/>
            <person name="Hoffmann F.G."/>
            <person name="Howard J.M."/>
            <person name="Iguchi T."/>
            <person name="Janes D.E."/>
            <person name="Khan S.Y."/>
            <person name="Kohno S."/>
            <person name="de Koning A.J."/>
            <person name="Lance S.L."/>
            <person name="McCarthy F.M."/>
            <person name="McCormack J.E."/>
            <person name="Merchant M.E."/>
            <person name="Peterson D.G."/>
            <person name="Pollock D.D."/>
            <person name="Pourmand N."/>
            <person name="Raney B.J."/>
            <person name="Roessler K.A."/>
            <person name="Sanford J.R."/>
            <person name="Sawyer R.H."/>
            <person name="Schmidt C.J."/>
            <person name="Triplett E.W."/>
            <person name="Tuberville T.D."/>
            <person name="Venegas-Anaya M."/>
            <person name="Howard J.T."/>
            <person name="Jarvis E.D."/>
            <person name="Guillette L.J.Jr."/>
            <person name="Glenn T.C."/>
            <person name="Green R.E."/>
            <person name="Ray D.A."/>
        </authorList>
    </citation>
    <scope>NUCLEOTIDE SEQUENCE [LARGE SCALE GENOMIC DNA]</scope>
    <source>
        <strain evidence="5">KSC_2009_1</strain>
    </source>
</reference>
<name>A0A151MM11_ALLMI</name>
<evidence type="ECO:0000256" key="2">
    <source>
        <dbReference type="ARBA" id="ARBA00022857"/>
    </source>
</evidence>
<organism evidence="5 6">
    <name type="scientific">Alligator mississippiensis</name>
    <name type="common">American alligator</name>
    <dbReference type="NCBI Taxonomy" id="8496"/>
    <lineage>
        <taxon>Eukaryota</taxon>
        <taxon>Metazoa</taxon>
        <taxon>Chordata</taxon>
        <taxon>Craniata</taxon>
        <taxon>Vertebrata</taxon>
        <taxon>Euteleostomi</taxon>
        <taxon>Archelosauria</taxon>
        <taxon>Archosauria</taxon>
        <taxon>Crocodylia</taxon>
        <taxon>Alligatoridae</taxon>
        <taxon>Alligatorinae</taxon>
        <taxon>Alligator</taxon>
    </lineage>
</organism>